<dbReference type="Gene3D" id="1.10.510.10">
    <property type="entry name" value="Transferase(Phosphotransferase) domain 1"/>
    <property type="match status" value="1"/>
</dbReference>
<dbReference type="CDD" id="cd14014">
    <property type="entry name" value="STKc_PknB_like"/>
    <property type="match status" value="1"/>
</dbReference>
<dbReference type="InterPro" id="IPR000719">
    <property type="entry name" value="Prot_kinase_dom"/>
</dbReference>
<keyword evidence="1" id="KW-0808">Transferase</keyword>
<feature type="domain" description="Protein kinase" evidence="9">
    <location>
        <begin position="137"/>
        <end position="432"/>
    </location>
</feature>
<comment type="caution">
    <text evidence="11">The sequence shown here is derived from an EMBL/GenBank/DDBJ whole genome shotgun (WGS) entry which is preliminary data.</text>
</comment>
<feature type="domain" description="OmpR/PhoB-type" evidence="10">
    <location>
        <begin position="12"/>
        <end position="108"/>
    </location>
</feature>
<evidence type="ECO:0000256" key="2">
    <source>
        <dbReference type="ARBA" id="ARBA00022741"/>
    </source>
</evidence>
<evidence type="ECO:0000259" key="9">
    <source>
        <dbReference type="PROSITE" id="PS50011"/>
    </source>
</evidence>
<feature type="coiled-coil region" evidence="7">
    <location>
        <begin position="408"/>
        <end position="484"/>
    </location>
</feature>
<evidence type="ECO:0000256" key="1">
    <source>
        <dbReference type="ARBA" id="ARBA00022679"/>
    </source>
</evidence>
<evidence type="ECO:0000259" key="10">
    <source>
        <dbReference type="PROSITE" id="PS51755"/>
    </source>
</evidence>
<sequence length="916" mass="100175">MSHDAGAAAPTYYRYRFGSAEFDEATFELRVSGLRVEVERRALEVLAYLLRHAGEVVTKEELFREVWAGRVTVDKVLPNAITKLRRALGEANAELLLTQPRVGYRLSGLVERVVVGRKLASQLELSPGEPVPGRENFVLKRQLGGGHGGEVWLAEHAKTHERRVYKFGVDGERLRALKREATLSRVLQEGLEDREHFVELIDWNFESAPFFLECEYGGESLYDWSREGLGPLSTEARLGLFLQIADAVAAAHGVGVLHKDLKPANVLIAGQEDGWRIRLTDFGSGRLLDPERLEELGITQFGLTATQSIGTDSSTGTPLYVAPEVFAGHAPTVQSDVYALGILLYQMLAGDLSRPMASGWEQDVGDELVREDIRLATDGNPARRLAGAGELAARLRSREARHAQAQRLREDEAQARIAREQLAKSRARRPYLVALAAAVIAGVAVVLLLYREALNARDAAQDARNAAQRELERSTAINRFLNEELISNSNPFVAAKGQSVSLKDALLGARDRIARRFAAQPLTEASIRASLVAPLNMLELFPEAAAEAQQALALYEREEGATSRDALKTRSMLARILTRTSKFDEARKEVETLEALTAGSSDPWSKYLLSSAKATYDANRGEYTKAVPEFRTAIATIREADPDAVATRDSMRMDLISILTQVGKPDEALQEGQSLIDEITARGEGNELVLAFAKASVARAYTAKGDDTTAERQLLDAQKTIVGLLGADHTRNLVLLSDLYDIEVRRADWPKALEYAQRVSDGFLAKLGPDHNITNLTLINLGQALYESGRAKEAEARLRPAYGKLSQQLSRDNPQTQIATFWLAAVELDQGELDEASALIDALDAKALEVGGPSDGAWAFRCDALRGLLRARRGDARGAAPLLKSALEGLQQKSAAEGALYERASQALAAIGRKPA</sequence>
<dbReference type="EMBL" id="JBHSHD010000004">
    <property type="protein sequence ID" value="MFC4819574.1"/>
    <property type="molecule type" value="Genomic_DNA"/>
</dbReference>
<organism evidence="11 12">
    <name type="scientific">Dokdonella ginsengisoli</name>
    <dbReference type="NCBI Taxonomy" id="363846"/>
    <lineage>
        <taxon>Bacteria</taxon>
        <taxon>Pseudomonadati</taxon>
        <taxon>Pseudomonadota</taxon>
        <taxon>Gammaproteobacteria</taxon>
        <taxon>Lysobacterales</taxon>
        <taxon>Rhodanobacteraceae</taxon>
        <taxon>Dokdonella</taxon>
    </lineage>
</organism>
<dbReference type="InterPro" id="IPR016032">
    <property type="entry name" value="Sig_transdc_resp-reg_C-effctor"/>
</dbReference>
<dbReference type="PROSITE" id="PS50011">
    <property type="entry name" value="PROTEIN_KINASE_DOM"/>
    <property type="match status" value="1"/>
</dbReference>
<accession>A0ABV9QVE9</accession>
<dbReference type="PROSITE" id="PS51755">
    <property type="entry name" value="OMPR_PHOB"/>
    <property type="match status" value="1"/>
</dbReference>
<dbReference type="PANTHER" id="PTHR43289">
    <property type="entry name" value="MITOGEN-ACTIVATED PROTEIN KINASE KINASE KINASE 20-RELATED"/>
    <property type="match status" value="1"/>
</dbReference>
<dbReference type="Pfam" id="PF13424">
    <property type="entry name" value="TPR_12"/>
    <property type="match status" value="1"/>
</dbReference>
<dbReference type="SMART" id="SM00220">
    <property type="entry name" value="S_TKc"/>
    <property type="match status" value="1"/>
</dbReference>
<evidence type="ECO:0000256" key="8">
    <source>
        <dbReference type="SAM" id="Phobius"/>
    </source>
</evidence>
<evidence type="ECO:0000256" key="7">
    <source>
        <dbReference type="SAM" id="Coils"/>
    </source>
</evidence>
<dbReference type="InterPro" id="IPR011009">
    <property type="entry name" value="Kinase-like_dom_sf"/>
</dbReference>
<proteinExistence type="predicted"/>
<feature type="transmembrane region" description="Helical" evidence="8">
    <location>
        <begin position="431"/>
        <end position="450"/>
    </location>
</feature>
<keyword evidence="5 6" id="KW-0238">DNA-binding</keyword>
<dbReference type="PROSITE" id="PS00108">
    <property type="entry name" value="PROTEIN_KINASE_ST"/>
    <property type="match status" value="1"/>
</dbReference>
<dbReference type="Pfam" id="PF00069">
    <property type="entry name" value="Pkinase"/>
    <property type="match status" value="1"/>
</dbReference>
<dbReference type="SUPFAM" id="SSF56112">
    <property type="entry name" value="Protein kinase-like (PK-like)"/>
    <property type="match status" value="1"/>
</dbReference>
<dbReference type="Gene3D" id="1.25.40.10">
    <property type="entry name" value="Tetratricopeptide repeat domain"/>
    <property type="match status" value="2"/>
</dbReference>
<evidence type="ECO:0000256" key="3">
    <source>
        <dbReference type="ARBA" id="ARBA00022777"/>
    </source>
</evidence>
<reference evidence="12" key="1">
    <citation type="journal article" date="2019" name="Int. J. Syst. Evol. Microbiol.">
        <title>The Global Catalogue of Microorganisms (GCM) 10K type strain sequencing project: providing services to taxonomists for standard genome sequencing and annotation.</title>
        <authorList>
            <consortium name="The Broad Institute Genomics Platform"/>
            <consortium name="The Broad Institute Genome Sequencing Center for Infectious Disease"/>
            <person name="Wu L."/>
            <person name="Ma J."/>
        </authorList>
    </citation>
    <scope>NUCLEOTIDE SEQUENCE [LARGE SCALE GENOMIC DNA]</scope>
    <source>
        <strain evidence="12">CCUG 30340</strain>
    </source>
</reference>
<keyword evidence="3" id="KW-0418">Kinase</keyword>
<name>A0ABV9QVE9_9GAMM</name>
<dbReference type="InterPro" id="IPR036388">
    <property type="entry name" value="WH-like_DNA-bd_sf"/>
</dbReference>
<keyword evidence="4" id="KW-0067">ATP-binding</keyword>
<evidence type="ECO:0000313" key="12">
    <source>
        <dbReference type="Proteomes" id="UP001595886"/>
    </source>
</evidence>
<keyword evidence="7" id="KW-0175">Coiled coil</keyword>
<gene>
    <name evidence="11" type="ORF">ACFO6Q_04525</name>
</gene>
<keyword evidence="8" id="KW-0472">Membrane</keyword>
<dbReference type="SUPFAM" id="SSF48452">
    <property type="entry name" value="TPR-like"/>
    <property type="match status" value="2"/>
</dbReference>
<protein>
    <submittedName>
        <fullName evidence="11">Tetratricopeptide repeat protein</fullName>
    </submittedName>
</protein>
<dbReference type="InterPro" id="IPR011990">
    <property type="entry name" value="TPR-like_helical_dom_sf"/>
</dbReference>
<evidence type="ECO:0000256" key="6">
    <source>
        <dbReference type="PROSITE-ProRule" id="PRU01091"/>
    </source>
</evidence>
<dbReference type="PANTHER" id="PTHR43289:SF6">
    <property type="entry name" value="SERINE_THREONINE-PROTEIN KINASE NEKL-3"/>
    <property type="match status" value="1"/>
</dbReference>
<dbReference type="Gene3D" id="1.10.10.10">
    <property type="entry name" value="Winged helix-like DNA-binding domain superfamily/Winged helix DNA-binding domain"/>
    <property type="match status" value="1"/>
</dbReference>
<dbReference type="InterPro" id="IPR008271">
    <property type="entry name" value="Ser/Thr_kinase_AS"/>
</dbReference>
<dbReference type="InterPro" id="IPR001867">
    <property type="entry name" value="OmpR/PhoB-type_DNA-bd"/>
</dbReference>
<evidence type="ECO:0000256" key="5">
    <source>
        <dbReference type="ARBA" id="ARBA00023125"/>
    </source>
</evidence>
<dbReference type="Pfam" id="PF00486">
    <property type="entry name" value="Trans_reg_C"/>
    <property type="match status" value="1"/>
</dbReference>
<dbReference type="CDD" id="cd00383">
    <property type="entry name" value="trans_reg_C"/>
    <property type="match status" value="1"/>
</dbReference>
<feature type="DNA-binding region" description="OmpR/PhoB-type" evidence="6">
    <location>
        <begin position="12"/>
        <end position="108"/>
    </location>
</feature>
<dbReference type="SMART" id="SM00862">
    <property type="entry name" value="Trans_reg_C"/>
    <property type="match status" value="1"/>
</dbReference>
<keyword evidence="12" id="KW-1185">Reference proteome</keyword>
<keyword evidence="2" id="KW-0547">Nucleotide-binding</keyword>
<evidence type="ECO:0000313" key="11">
    <source>
        <dbReference type="EMBL" id="MFC4819574.1"/>
    </source>
</evidence>
<dbReference type="Proteomes" id="UP001595886">
    <property type="component" value="Unassembled WGS sequence"/>
</dbReference>
<keyword evidence="8" id="KW-0812">Transmembrane</keyword>
<dbReference type="RefSeq" id="WP_380019353.1">
    <property type="nucleotide sequence ID" value="NZ_JBHSHD010000004.1"/>
</dbReference>
<keyword evidence="8" id="KW-1133">Transmembrane helix</keyword>
<dbReference type="SUPFAM" id="SSF46894">
    <property type="entry name" value="C-terminal effector domain of the bipartite response regulators"/>
    <property type="match status" value="1"/>
</dbReference>
<evidence type="ECO:0000256" key="4">
    <source>
        <dbReference type="ARBA" id="ARBA00022840"/>
    </source>
</evidence>